<dbReference type="UniPathway" id="UPA00031">
    <property type="reaction ID" value="UER00012"/>
</dbReference>
<dbReference type="AlphaFoldDB" id="A0A4R2PUK3"/>
<dbReference type="GO" id="GO:0004400">
    <property type="term" value="F:histidinol-phosphate transaminase activity"/>
    <property type="evidence" value="ECO:0007669"/>
    <property type="project" value="UniProtKB-UniRule"/>
</dbReference>
<dbReference type="PANTHER" id="PTHR43643">
    <property type="entry name" value="HISTIDINOL-PHOSPHATE AMINOTRANSFERASE 2"/>
    <property type="match status" value="1"/>
</dbReference>
<evidence type="ECO:0000313" key="11">
    <source>
        <dbReference type="EMBL" id="TCP37825.1"/>
    </source>
</evidence>
<accession>A0A4R2PUK3</accession>
<keyword evidence="12" id="KW-1185">Reference proteome</keyword>
<dbReference type="InterPro" id="IPR015422">
    <property type="entry name" value="PyrdxlP-dep_Trfase_small"/>
</dbReference>
<comment type="cofactor">
    <cofactor evidence="1 9">
        <name>pyridoxal 5'-phosphate</name>
        <dbReference type="ChEBI" id="CHEBI:597326"/>
    </cofactor>
</comment>
<evidence type="ECO:0000256" key="1">
    <source>
        <dbReference type="ARBA" id="ARBA00001933"/>
    </source>
</evidence>
<keyword evidence="5 9" id="KW-0032">Aminotransferase</keyword>
<dbReference type="EMBL" id="SLXO01000002">
    <property type="protein sequence ID" value="TCP37825.1"/>
    <property type="molecule type" value="Genomic_DNA"/>
</dbReference>
<feature type="modified residue" description="N6-(pyridoxal phosphate)lysine" evidence="9">
    <location>
        <position position="233"/>
    </location>
</feature>
<comment type="pathway">
    <text evidence="2 9">Amino-acid biosynthesis; L-histidine biosynthesis; L-histidine from 5-phospho-alpha-D-ribose 1-diphosphate: step 7/9.</text>
</comment>
<evidence type="ECO:0000256" key="4">
    <source>
        <dbReference type="ARBA" id="ARBA00011738"/>
    </source>
</evidence>
<dbReference type="PANTHER" id="PTHR43643:SF3">
    <property type="entry name" value="HISTIDINOL-PHOSPHATE AMINOTRANSFERASE"/>
    <property type="match status" value="1"/>
</dbReference>
<dbReference type="HAMAP" id="MF_01023">
    <property type="entry name" value="HisC_aminotrans_2"/>
    <property type="match status" value="1"/>
</dbReference>
<feature type="domain" description="Aminotransferase class I/classII large" evidence="10">
    <location>
        <begin position="36"/>
        <end position="367"/>
    </location>
</feature>
<dbReference type="NCBIfam" id="TIGR01141">
    <property type="entry name" value="hisC"/>
    <property type="match status" value="1"/>
</dbReference>
<evidence type="ECO:0000256" key="5">
    <source>
        <dbReference type="ARBA" id="ARBA00022576"/>
    </source>
</evidence>
<protein>
    <recommendedName>
        <fullName evidence="9">Histidinol-phosphate aminotransferase</fullName>
        <ecNumber evidence="9">2.6.1.9</ecNumber>
    </recommendedName>
    <alternativeName>
        <fullName evidence="9">Imidazole acetol-phosphate transaminase</fullName>
    </alternativeName>
</protein>
<dbReference type="OrthoDB" id="9809616at2"/>
<dbReference type="RefSeq" id="WP_132707482.1">
    <property type="nucleotide sequence ID" value="NZ_JACIGF010000002.1"/>
</dbReference>
<organism evidence="11 12">
    <name type="scientific">Rhodothalassium salexigens DSM 2132</name>
    <dbReference type="NCBI Taxonomy" id="1188247"/>
    <lineage>
        <taxon>Bacteria</taxon>
        <taxon>Pseudomonadati</taxon>
        <taxon>Pseudomonadota</taxon>
        <taxon>Alphaproteobacteria</taxon>
        <taxon>Rhodothalassiales</taxon>
        <taxon>Rhodothalassiaceae</taxon>
        <taxon>Rhodothalassium</taxon>
    </lineage>
</organism>
<gene>
    <name evidence="9" type="primary">hisC</name>
    <name evidence="11" type="ORF">EV659_102233</name>
</gene>
<dbReference type="InParanoid" id="A0A4R2PUK3"/>
<dbReference type="InterPro" id="IPR015421">
    <property type="entry name" value="PyrdxlP-dep_Trfase_major"/>
</dbReference>
<dbReference type="CDD" id="cd00609">
    <property type="entry name" value="AAT_like"/>
    <property type="match status" value="1"/>
</dbReference>
<evidence type="ECO:0000259" key="10">
    <source>
        <dbReference type="Pfam" id="PF00155"/>
    </source>
</evidence>
<comment type="subunit">
    <text evidence="4 9">Homodimer.</text>
</comment>
<reference evidence="11 12" key="1">
    <citation type="submission" date="2019-03" db="EMBL/GenBank/DDBJ databases">
        <title>Genomic Encyclopedia of Type Strains, Phase IV (KMG-IV): sequencing the most valuable type-strain genomes for metagenomic binning, comparative biology and taxonomic classification.</title>
        <authorList>
            <person name="Goeker M."/>
        </authorList>
    </citation>
    <scope>NUCLEOTIDE SEQUENCE [LARGE SCALE GENOMIC DNA]</scope>
    <source>
        <strain evidence="11 12">DSM 2132</strain>
    </source>
</reference>
<dbReference type="PROSITE" id="PS00599">
    <property type="entry name" value="AA_TRANSFER_CLASS_2"/>
    <property type="match status" value="1"/>
</dbReference>
<dbReference type="InterPro" id="IPR004839">
    <property type="entry name" value="Aminotransferase_I/II_large"/>
</dbReference>
<dbReference type="Pfam" id="PF00155">
    <property type="entry name" value="Aminotran_1_2"/>
    <property type="match status" value="1"/>
</dbReference>
<dbReference type="Proteomes" id="UP000295399">
    <property type="component" value="Unassembled WGS sequence"/>
</dbReference>
<comment type="similarity">
    <text evidence="3 9">Belongs to the class-II pyridoxal-phosphate-dependent aminotransferase family. Histidinol-phosphate aminotransferase subfamily.</text>
</comment>
<evidence type="ECO:0000256" key="7">
    <source>
        <dbReference type="ARBA" id="ARBA00022898"/>
    </source>
</evidence>
<dbReference type="FunCoup" id="A0A4R2PUK3">
    <property type="interactions" value="495"/>
</dbReference>
<keyword evidence="6 9" id="KW-0808">Transferase</keyword>
<name>A0A4R2PUK3_RHOSA</name>
<dbReference type="GO" id="GO:0030170">
    <property type="term" value="F:pyridoxal phosphate binding"/>
    <property type="evidence" value="ECO:0007669"/>
    <property type="project" value="InterPro"/>
</dbReference>
<dbReference type="Gene3D" id="3.40.640.10">
    <property type="entry name" value="Type I PLP-dependent aspartate aminotransferase-like (Major domain)"/>
    <property type="match status" value="1"/>
</dbReference>
<keyword evidence="7 9" id="KW-0663">Pyridoxal phosphate</keyword>
<dbReference type="InterPro" id="IPR015424">
    <property type="entry name" value="PyrdxlP-dep_Trfase"/>
</dbReference>
<evidence type="ECO:0000313" key="12">
    <source>
        <dbReference type="Proteomes" id="UP000295399"/>
    </source>
</evidence>
<evidence type="ECO:0000256" key="3">
    <source>
        <dbReference type="ARBA" id="ARBA00007970"/>
    </source>
</evidence>
<dbReference type="Gene3D" id="3.90.1150.10">
    <property type="entry name" value="Aspartate Aminotransferase, domain 1"/>
    <property type="match status" value="1"/>
</dbReference>
<dbReference type="EC" id="2.6.1.9" evidence="9"/>
<evidence type="ECO:0000256" key="6">
    <source>
        <dbReference type="ARBA" id="ARBA00022679"/>
    </source>
</evidence>
<dbReference type="InterPro" id="IPR005861">
    <property type="entry name" value="HisP_aminotrans"/>
</dbReference>
<keyword evidence="9" id="KW-0028">Amino-acid biosynthesis</keyword>
<dbReference type="InterPro" id="IPR050106">
    <property type="entry name" value="HistidinolP_aminotransfase"/>
</dbReference>
<evidence type="ECO:0000256" key="2">
    <source>
        <dbReference type="ARBA" id="ARBA00005011"/>
    </source>
</evidence>
<dbReference type="InterPro" id="IPR001917">
    <property type="entry name" value="Aminotrans_II_pyridoxalP_BS"/>
</dbReference>
<sequence length="371" mass="39565">MFDVRAVPQTRPQMRPGIERITPYKPGESQLPGHDRVIKLASNESALGASPRAIEAAQAALADAALYPDGGCAALRAALAEHHGVAADQLVCGAGSEQLLSLLVRAYAGPGDEVLQSQHAFMVYRIAADAQGAHNVFAPERDARVDVDALLDRVTEKTRLVFVANPGNPTGTWIGRRALRRLRAGLPARVLLVIDGAYADYPDDPEFSDGHDLVAEAIAAQADNVVVTRTFSKAYGLAGLRVGYLYGPPSVVEPLNRIREVFNVTAPSQAAALAALADQAHLAQTLAHNRREIDRLGAFLADRGYKTSPSGANFLLVHFDTAERAQAADAHLREQGIIVRPVAGYGLPQCLRVTVGAEADNDAFMTALDAF</sequence>
<evidence type="ECO:0000256" key="8">
    <source>
        <dbReference type="ARBA" id="ARBA00047481"/>
    </source>
</evidence>
<keyword evidence="9" id="KW-0368">Histidine biosynthesis</keyword>
<dbReference type="GO" id="GO:0000105">
    <property type="term" value="P:L-histidine biosynthetic process"/>
    <property type="evidence" value="ECO:0007669"/>
    <property type="project" value="UniProtKB-UniRule"/>
</dbReference>
<evidence type="ECO:0000256" key="9">
    <source>
        <dbReference type="HAMAP-Rule" id="MF_01023"/>
    </source>
</evidence>
<comment type="caution">
    <text evidence="11">The sequence shown here is derived from an EMBL/GenBank/DDBJ whole genome shotgun (WGS) entry which is preliminary data.</text>
</comment>
<proteinExistence type="inferred from homology"/>
<comment type="catalytic activity">
    <reaction evidence="8 9">
        <text>L-histidinol phosphate + 2-oxoglutarate = 3-(imidazol-4-yl)-2-oxopropyl phosphate + L-glutamate</text>
        <dbReference type="Rhea" id="RHEA:23744"/>
        <dbReference type="ChEBI" id="CHEBI:16810"/>
        <dbReference type="ChEBI" id="CHEBI:29985"/>
        <dbReference type="ChEBI" id="CHEBI:57766"/>
        <dbReference type="ChEBI" id="CHEBI:57980"/>
        <dbReference type="EC" id="2.6.1.9"/>
    </reaction>
</comment>
<dbReference type="SUPFAM" id="SSF53383">
    <property type="entry name" value="PLP-dependent transferases"/>
    <property type="match status" value="1"/>
</dbReference>